<sequence>MEIGWPTDVRHVAHVTFDRFHGFRGVPEELVLEGPPPPSASTRVFGVSPESMHCSPDGVPTILLHLQRRLYDQGGLAAEGIFRITADAAQERRARDHLTTSGEVPLDVEDVHCLAGLIKAWFRELPGGLLDSLPLDELARCLTDDDCARLCAASLPPSKAALLDWALSLMADVARHHEANKMGTRNLAMVFAPNMLTQAVDPLTALKHTVQVMNFLNMLIQRALKQQQPDDDHGSNSSPSSSLSAAPATN</sequence>
<dbReference type="InterPro" id="IPR044785">
    <property type="entry name" value="RopGAP1-5"/>
</dbReference>
<dbReference type="PANTHER" id="PTHR23177">
    <property type="entry name" value="MKIAA1688 PROTEIN"/>
    <property type="match status" value="1"/>
</dbReference>
<dbReference type="Gene3D" id="1.10.555.10">
    <property type="entry name" value="Rho GTPase activation protein"/>
    <property type="match status" value="1"/>
</dbReference>
<dbReference type="GO" id="GO:0007165">
    <property type="term" value="P:signal transduction"/>
    <property type="evidence" value="ECO:0007669"/>
    <property type="project" value="InterPro"/>
</dbReference>
<feature type="domain" description="CRIB" evidence="3">
    <location>
        <begin position="3"/>
        <end position="16"/>
    </location>
</feature>
<feature type="compositionally biased region" description="Low complexity" evidence="2">
    <location>
        <begin position="235"/>
        <end position="250"/>
    </location>
</feature>
<proteinExistence type="predicted"/>
<dbReference type="PROSITE" id="PS50238">
    <property type="entry name" value="RHOGAP"/>
    <property type="match status" value="1"/>
</dbReference>
<dbReference type="SMART" id="SM00285">
    <property type="entry name" value="PBD"/>
    <property type="match status" value="1"/>
</dbReference>
<dbReference type="CDD" id="cd00132">
    <property type="entry name" value="CRIB"/>
    <property type="match status" value="1"/>
</dbReference>
<organism evidence="5 6">
    <name type="scientific">Digitaria exilis</name>
    <dbReference type="NCBI Taxonomy" id="1010633"/>
    <lineage>
        <taxon>Eukaryota</taxon>
        <taxon>Viridiplantae</taxon>
        <taxon>Streptophyta</taxon>
        <taxon>Embryophyta</taxon>
        <taxon>Tracheophyta</taxon>
        <taxon>Spermatophyta</taxon>
        <taxon>Magnoliopsida</taxon>
        <taxon>Liliopsida</taxon>
        <taxon>Poales</taxon>
        <taxon>Poaceae</taxon>
        <taxon>PACMAD clade</taxon>
        <taxon>Panicoideae</taxon>
        <taxon>Panicodae</taxon>
        <taxon>Paniceae</taxon>
        <taxon>Anthephorinae</taxon>
        <taxon>Digitaria</taxon>
    </lineage>
</organism>
<dbReference type="PROSITE" id="PS50108">
    <property type="entry name" value="CRIB"/>
    <property type="match status" value="1"/>
</dbReference>
<dbReference type="Pfam" id="PF00786">
    <property type="entry name" value="PBD"/>
    <property type="match status" value="1"/>
</dbReference>
<evidence type="ECO:0000259" key="4">
    <source>
        <dbReference type="PROSITE" id="PS50238"/>
    </source>
</evidence>
<gene>
    <name evidence="5" type="ORF">HU200_067449</name>
</gene>
<dbReference type="SUPFAM" id="SSF48350">
    <property type="entry name" value="GTPase activation domain, GAP"/>
    <property type="match status" value="1"/>
</dbReference>
<dbReference type="Pfam" id="PF00620">
    <property type="entry name" value="RhoGAP"/>
    <property type="match status" value="1"/>
</dbReference>
<accession>A0A835DT86</accession>
<dbReference type="InterPro" id="IPR000198">
    <property type="entry name" value="RhoGAP_dom"/>
</dbReference>
<dbReference type="GO" id="GO:0005096">
    <property type="term" value="F:GTPase activator activity"/>
    <property type="evidence" value="ECO:0007669"/>
    <property type="project" value="UniProtKB-KW"/>
</dbReference>
<evidence type="ECO:0000256" key="2">
    <source>
        <dbReference type="SAM" id="MobiDB-lite"/>
    </source>
</evidence>
<evidence type="ECO:0000256" key="1">
    <source>
        <dbReference type="ARBA" id="ARBA00022468"/>
    </source>
</evidence>
<evidence type="ECO:0000259" key="3">
    <source>
        <dbReference type="PROSITE" id="PS50108"/>
    </source>
</evidence>
<dbReference type="InterPro" id="IPR000095">
    <property type="entry name" value="CRIB_dom"/>
</dbReference>
<dbReference type="InterPro" id="IPR036936">
    <property type="entry name" value="CRIB_dom_sf"/>
</dbReference>
<dbReference type="SMART" id="SM00324">
    <property type="entry name" value="RhoGAP"/>
    <property type="match status" value="1"/>
</dbReference>
<dbReference type="AlphaFoldDB" id="A0A835DT86"/>
<dbReference type="OrthoDB" id="185175at2759"/>
<evidence type="ECO:0008006" key="7">
    <source>
        <dbReference type="Google" id="ProtNLM"/>
    </source>
</evidence>
<keyword evidence="1" id="KW-0343">GTPase activation</keyword>
<feature type="region of interest" description="Disordered" evidence="2">
    <location>
        <begin position="226"/>
        <end position="250"/>
    </location>
</feature>
<reference evidence="5" key="1">
    <citation type="submission" date="2020-07" db="EMBL/GenBank/DDBJ databases">
        <title>Genome sequence and genetic diversity analysis of an under-domesticated orphan crop, white fonio (Digitaria exilis).</title>
        <authorList>
            <person name="Bennetzen J.L."/>
            <person name="Chen S."/>
            <person name="Ma X."/>
            <person name="Wang X."/>
            <person name="Yssel A.E.J."/>
            <person name="Chaluvadi S.R."/>
            <person name="Johnson M."/>
            <person name="Gangashetty P."/>
            <person name="Hamidou F."/>
            <person name="Sanogo M.D."/>
            <person name="Zwaenepoel A."/>
            <person name="Wallace J."/>
            <person name="Van De Peer Y."/>
            <person name="Van Deynze A."/>
        </authorList>
    </citation>
    <scope>NUCLEOTIDE SEQUENCE</scope>
    <source>
        <tissue evidence="5">Leaves</tissue>
    </source>
</reference>
<dbReference type="Proteomes" id="UP000636709">
    <property type="component" value="Unassembled WGS sequence"/>
</dbReference>
<protein>
    <recommendedName>
        <fullName evidence="7">Rho GTPase activating protein</fullName>
    </recommendedName>
</protein>
<dbReference type="InterPro" id="IPR008936">
    <property type="entry name" value="Rho_GTPase_activation_prot"/>
</dbReference>
<evidence type="ECO:0000313" key="5">
    <source>
        <dbReference type="EMBL" id="KAF8642186.1"/>
    </source>
</evidence>
<dbReference type="CDD" id="cd00159">
    <property type="entry name" value="RhoGAP"/>
    <property type="match status" value="1"/>
</dbReference>
<dbReference type="Gene3D" id="3.90.810.10">
    <property type="entry name" value="CRIB domain"/>
    <property type="match status" value="1"/>
</dbReference>
<keyword evidence="6" id="KW-1185">Reference proteome</keyword>
<dbReference type="EMBL" id="JACEFO010003293">
    <property type="protein sequence ID" value="KAF8642186.1"/>
    <property type="molecule type" value="Genomic_DNA"/>
</dbReference>
<evidence type="ECO:0000313" key="6">
    <source>
        <dbReference type="Proteomes" id="UP000636709"/>
    </source>
</evidence>
<feature type="domain" description="Rho-GAP" evidence="4">
    <location>
        <begin position="45"/>
        <end position="227"/>
    </location>
</feature>
<comment type="caution">
    <text evidence="5">The sequence shown here is derived from an EMBL/GenBank/DDBJ whole genome shotgun (WGS) entry which is preliminary data.</text>
</comment>
<name>A0A835DT86_9POAL</name>
<dbReference type="PANTHER" id="PTHR23177:SF33">
    <property type="entry name" value="OS01G0967200 PROTEIN"/>
    <property type="match status" value="1"/>
</dbReference>